<dbReference type="KEGG" id="vg:26040368"/>
<evidence type="ECO:0000313" key="2">
    <source>
        <dbReference type="Proteomes" id="UP000202282"/>
    </source>
</evidence>
<dbReference type="RefSeq" id="YP_009168425.1">
    <property type="nucleotide sequence ID" value="NC_027988.2"/>
</dbReference>
<sequence length="69" mass="8370">MEAPEWATHRLDFESGCIVFYNEKRWWYGDLGTIDKGTWDTATRKDYLLRMEDIFKIHPVEINFKLENE</sequence>
<dbReference type="Proteomes" id="UP000202282">
    <property type="component" value="Segment"/>
</dbReference>
<proteinExistence type="predicted"/>
<dbReference type="EMBL" id="KP774835">
    <property type="protein sequence ID" value="AJT60746.1"/>
    <property type="molecule type" value="Genomic_DNA"/>
</dbReference>
<accession>A0A0R6C6U5</accession>
<evidence type="ECO:0000313" key="1">
    <source>
        <dbReference type="EMBL" id="AJT60746.1"/>
    </source>
</evidence>
<name>A0A0R6C6U5_9CAUD</name>
<organism evidence="1 2">
    <name type="scientific">Citrobacter phage CVT22</name>
    <dbReference type="NCBI Taxonomy" id="1622234"/>
    <lineage>
        <taxon>Viruses</taxon>
        <taxon>Duplodnaviria</taxon>
        <taxon>Heunggongvirae</taxon>
        <taxon>Uroviricota</taxon>
        <taxon>Caudoviricetes</taxon>
        <taxon>Zobellviridae</taxon>
        <taxon>Citrovirus</taxon>
        <taxon>Citrovirus coptotermitis</taxon>
    </lineage>
</organism>
<reference evidence="1 2" key="1">
    <citation type="journal article" date="2015" name="Genome Announc.">
        <title>Complete Genome Sequence of Citrobacter Phage CVT22 Isolated from the Gut of the Formosan Subterranean Termite, Coptotermes formosanus Shiraki.</title>
        <authorList>
            <person name="Tikhe C.V."/>
            <person name="Martin T.M."/>
            <person name="Gissendanner C.R."/>
            <person name="Husseneder C."/>
        </authorList>
    </citation>
    <scope>NUCLEOTIDE SEQUENCE [LARGE SCALE GENOMIC DNA]</scope>
</reference>
<keyword evidence="2" id="KW-1185">Reference proteome</keyword>
<protein>
    <submittedName>
        <fullName evidence="1">Uncharacterized protein</fullName>
    </submittedName>
</protein>
<dbReference type="GeneID" id="26040368"/>